<feature type="compositionally biased region" description="Basic and acidic residues" evidence="5">
    <location>
        <begin position="496"/>
        <end position="519"/>
    </location>
</feature>
<dbReference type="FunFam" id="1.10.510.10:FF:001195">
    <property type="entry name" value="VRK serine/threonine kinase 2"/>
    <property type="match status" value="1"/>
</dbReference>
<dbReference type="GO" id="GO:0002118">
    <property type="term" value="P:aggressive behavior"/>
    <property type="evidence" value="ECO:0007669"/>
    <property type="project" value="Ensembl"/>
</dbReference>
<keyword evidence="3 4" id="KW-0067">ATP-binding</keyword>
<dbReference type="SMART" id="SM00220">
    <property type="entry name" value="S_TKc"/>
    <property type="match status" value="1"/>
</dbReference>
<dbReference type="InterPro" id="IPR008271">
    <property type="entry name" value="Ser/Thr_kinase_AS"/>
</dbReference>
<reference evidence="9" key="1">
    <citation type="submission" date="2012-01" db="EMBL/GenBank/DDBJ databases">
        <title>The Genome Sequence of Oreochromis niloticus (Nile Tilapia).</title>
        <authorList>
            <consortium name="Broad Institute Genome Assembly Team"/>
            <consortium name="Broad Institute Sequencing Platform"/>
            <person name="Di Palma F."/>
            <person name="Johnson J."/>
            <person name="Lander E.S."/>
            <person name="Lindblad-Toh K."/>
        </authorList>
    </citation>
    <scope>NUCLEOTIDE SEQUENCE [LARGE SCALE GENOMIC DNA]</scope>
</reference>
<dbReference type="GO" id="GO:0035176">
    <property type="term" value="P:social behavior"/>
    <property type="evidence" value="ECO:0007669"/>
    <property type="project" value="Ensembl"/>
</dbReference>
<feature type="compositionally biased region" description="Basic and acidic residues" evidence="5">
    <location>
        <begin position="474"/>
        <end position="489"/>
    </location>
</feature>
<keyword evidence="6" id="KW-1133">Transmembrane helix</keyword>
<dbReference type="OMA" id="RECWDER"/>
<evidence type="ECO:0000256" key="1">
    <source>
        <dbReference type="ARBA" id="ARBA00012513"/>
    </source>
</evidence>
<dbReference type="SUPFAM" id="SSF56112">
    <property type="entry name" value="Protein kinase-like (PK-like)"/>
    <property type="match status" value="1"/>
</dbReference>
<dbReference type="InParanoid" id="A0A669AXX4"/>
<gene>
    <name evidence="8" type="primary">VRK2</name>
    <name evidence="8" type="synonym">vrk2</name>
</gene>
<evidence type="ECO:0000313" key="9">
    <source>
        <dbReference type="Proteomes" id="UP000005207"/>
    </source>
</evidence>
<feature type="binding site" evidence="4">
    <location>
        <position position="88"/>
    </location>
    <ligand>
        <name>ATP</name>
        <dbReference type="ChEBI" id="CHEBI:30616"/>
    </ligand>
</feature>
<sequence>MFFLYANICLIFFQYYYYYYFLTFSVFMAPPRKTVLPKPLPEGFILTDTEKKKWRLGKIIGQGGFGLIYLASQDIDRHVGTDTDFVIKVEYQENGPLFSELKFYQRAAKPESMQKWKRSKKLDFLGIPTYWGSGIAEYNNLRYRFMVMDRLGSDLQKACESSGGRLKKTTVLQLGQRLVDILEYIHENEYVHADIKAANLMLGYRDPEQVYLADYGLSYRYCPDGVHKEYKENPKKGHNGTIEYTSIDAHKGLAASRRGDLQILGFCLLHWLCGSLPWDDVLKNPTQVQEAKTRLMDNLPHSVQQLSVSGASTDEVAKFLLYVNKLGYQEKPDYQYLKNLLGSAVRGGLDLSKPQGAAGESSTKDSRAKEKQKAGGASGVSRAKATPLQDHDEVYEGGKSKAVPARYIRGPPINKPLSEQTEEVLPAVRRSPRQRPVCSYEDIDSEEEEEEEERPKPIAACYLRGPPVKPRAQPKQERNPKRTSSKTDDVPLTSARTERRVFPQRRKEDRANRDMERQTHTHHRAVYSHPKYWDSQLYYRDALGKWEESGPKKSSPEAGPQQRGWLTSWLLCLGAFLLLLAVVRVCQSTLKPL</sequence>
<dbReference type="InterPro" id="IPR017441">
    <property type="entry name" value="Protein_kinase_ATP_BS"/>
</dbReference>
<dbReference type="Ensembl" id="ENSONIT00000065560.1">
    <property type="protein sequence ID" value="ENSONIP00000027152.1"/>
    <property type="gene ID" value="ENSONIG00000002892.2"/>
</dbReference>
<evidence type="ECO:0000256" key="3">
    <source>
        <dbReference type="ARBA" id="ARBA00022840"/>
    </source>
</evidence>
<dbReference type="PANTHER" id="PTHR11909">
    <property type="entry name" value="CASEIN KINASE-RELATED"/>
    <property type="match status" value="1"/>
</dbReference>
<dbReference type="AlphaFoldDB" id="A0A669AXX4"/>
<feature type="compositionally biased region" description="Basic and acidic residues" evidence="5">
    <location>
        <begin position="362"/>
        <end position="373"/>
    </location>
</feature>
<feature type="compositionally biased region" description="Basic and acidic residues" evidence="5">
    <location>
        <begin position="389"/>
        <end position="399"/>
    </location>
</feature>
<accession>A0A669AXX4</accession>
<protein>
    <recommendedName>
        <fullName evidence="1">non-specific serine/threonine protein kinase</fullName>
        <ecNumber evidence="1">2.7.11.1</ecNumber>
    </recommendedName>
</protein>
<proteinExistence type="predicted"/>
<dbReference type="InterPro" id="IPR050235">
    <property type="entry name" value="CK1_Ser-Thr_kinase"/>
</dbReference>
<dbReference type="PROSITE" id="PS00108">
    <property type="entry name" value="PROTEIN_KINASE_ST"/>
    <property type="match status" value="1"/>
</dbReference>
<feature type="domain" description="Protein kinase" evidence="7">
    <location>
        <begin position="54"/>
        <end position="341"/>
    </location>
</feature>
<evidence type="ECO:0000256" key="2">
    <source>
        <dbReference type="ARBA" id="ARBA00022741"/>
    </source>
</evidence>
<evidence type="ECO:0000256" key="5">
    <source>
        <dbReference type="SAM" id="MobiDB-lite"/>
    </source>
</evidence>
<dbReference type="Proteomes" id="UP000005207">
    <property type="component" value="Linkage group LG13"/>
</dbReference>
<reference evidence="8" key="2">
    <citation type="submission" date="2025-08" db="UniProtKB">
        <authorList>
            <consortium name="Ensembl"/>
        </authorList>
    </citation>
    <scope>IDENTIFICATION</scope>
</reference>
<evidence type="ECO:0000259" key="7">
    <source>
        <dbReference type="PROSITE" id="PS50011"/>
    </source>
</evidence>
<feature type="transmembrane region" description="Helical" evidence="6">
    <location>
        <begin position="565"/>
        <end position="586"/>
    </location>
</feature>
<dbReference type="PROSITE" id="PS00107">
    <property type="entry name" value="PROTEIN_KINASE_ATP"/>
    <property type="match status" value="1"/>
</dbReference>
<reference evidence="8" key="3">
    <citation type="submission" date="2025-09" db="UniProtKB">
        <authorList>
            <consortium name="Ensembl"/>
        </authorList>
    </citation>
    <scope>IDENTIFICATION</scope>
</reference>
<feature type="compositionally biased region" description="Acidic residues" evidence="5">
    <location>
        <begin position="441"/>
        <end position="452"/>
    </location>
</feature>
<evidence type="ECO:0000256" key="6">
    <source>
        <dbReference type="SAM" id="Phobius"/>
    </source>
</evidence>
<dbReference type="InterPro" id="IPR000719">
    <property type="entry name" value="Prot_kinase_dom"/>
</dbReference>
<dbReference type="EC" id="2.7.11.1" evidence="1"/>
<keyword evidence="6" id="KW-0812">Transmembrane</keyword>
<dbReference type="GeneTree" id="ENSGT00940000158042"/>
<keyword evidence="6" id="KW-0472">Membrane</keyword>
<evidence type="ECO:0000313" key="8">
    <source>
        <dbReference type="Ensembl" id="ENSONIP00000027152.1"/>
    </source>
</evidence>
<dbReference type="InterPro" id="IPR011009">
    <property type="entry name" value="Kinase-like_dom_sf"/>
</dbReference>
<evidence type="ECO:0000256" key="4">
    <source>
        <dbReference type="PROSITE-ProRule" id="PRU10141"/>
    </source>
</evidence>
<dbReference type="Pfam" id="PF00069">
    <property type="entry name" value="Pkinase"/>
    <property type="match status" value="1"/>
</dbReference>
<name>A0A669AXX4_ORENI</name>
<dbReference type="GO" id="GO:0004674">
    <property type="term" value="F:protein serine/threonine kinase activity"/>
    <property type="evidence" value="ECO:0007669"/>
    <property type="project" value="UniProtKB-EC"/>
</dbReference>
<dbReference type="GO" id="GO:0005524">
    <property type="term" value="F:ATP binding"/>
    <property type="evidence" value="ECO:0007669"/>
    <property type="project" value="UniProtKB-UniRule"/>
</dbReference>
<dbReference type="FunCoup" id="A0A669AXX4">
    <property type="interactions" value="1210"/>
</dbReference>
<organism evidence="8 9">
    <name type="scientific">Oreochromis niloticus</name>
    <name type="common">Nile tilapia</name>
    <name type="synonym">Tilapia nilotica</name>
    <dbReference type="NCBI Taxonomy" id="8128"/>
    <lineage>
        <taxon>Eukaryota</taxon>
        <taxon>Metazoa</taxon>
        <taxon>Chordata</taxon>
        <taxon>Craniata</taxon>
        <taxon>Vertebrata</taxon>
        <taxon>Euteleostomi</taxon>
        <taxon>Actinopterygii</taxon>
        <taxon>Neopterygii</taxon>
        <taxon>Teleostei</taxon>
        <taxon>Neoteleostei</taxon>
        <taxon>Acanthomorphata</taxon>
        <taxon>Ovalentaria</taxon>
        <taxon>Cichlomorphae</taxon>
        <taxon>Cichliformes</taxon>
        <taxon>Cichlidae</taxon>
        <taxon>African cichlids</taxon>
        <taxon>Pseudocrenilabrinae</taxon>
        <taxon>Oreochromini</taxon>
        <taxon>Oreochromis</taxon>
    </lineage>
</organism>
<keyword evidence="2 4" id="KW-0547">Nucleotide-binding</keyword>
<dbReference type="Gene3D" id="1.10.510.10">
    <property type="entry name" value="Transferase(Phosphotransferase) domain 1"/>
    <property type="match status" value="1"/>
</dbReference>
<dbReference type="PROSITE" id="PS50011">
    <property type="entry name" value="PROTEIN_KINASE_DOM"/>
    <property type="match status" value="1"/>
</dbReference>
<feature type="region of interest" description="Disordered" evidence="5">
    <location>
        <begin position="351"/>
        <end position="523"/>
    </location>
</feature>
<keyword evidence="9" id="KW-1185">Reference proteome</keyword>